<keyword evidence="8" id="KW-0378">Hydrolase</keyword>
<evidence type="ECO:0000256" key="5">
    <source>
        <dbReference type="SAM" id="Coils"/>
    </source>
</evidence>
<dbReference type="InterPro" id="IPR005053">
    <property type="entry name" value="MobA_MobL"/>
</dbReference>
<dbReference type="GO" id="GO:0005524">
    <property type="term" value="F:ATP binding"/>
    <property type="evidence" value="ECO:0007669"/>
    <property type="project" value="UniProtKB-KW"/>
</dbReference>
<dbReference type="Pfam" id="PF03389">
    <property type="entry name" value="MobA_MobL"/>
    <property type="match status" value="1"/>
</dbReference>
<gene>
    <name evidence="8" type="ORF">MicloDRAFT_00008740</name>
</gene>
<dbReference type="InterPro" id="IPR027417">
    <property type="entry name" value="P-loop_NTPase"/>
</dbReference>
<proteinExistence type="inferred from homology"/>
<dbReference type="GO" id="GO:0004527">
    <property type="term" value="F:exonuclease activity"/>
    <property type="evidence" value="ECO:0007669"/>
    <property type="project" value="UniProtKB-KW"/>
</dbReference>
<feature type="region of interest" description="Disordered" evidence="6">
    <location>
        <begin position="841"/>
        <end position="904"/>
    </location>
</feature>
<evidence type="ECO:0000256" key="1">
    <source>
        <dbReference type="ARBA" id="ARBA00010873"/>
    </source>
</evidence>
<sequence length="904" mass="100712" precursor="true">MTSRMAIEFASVAIVRAGSGSAVGLSHYIDRSNGRDRVSGTSYCFDGKDVDVLARGLMVPETAPDWAFDTNALWNAATERELVRDRKTGELRFSRHGEPQVAKSYVLALPKELSAEDNRALLQSWLDRKFAQAGVAVQWAIHRDHGENGNVHAHVLVSTRRLGPDGFGAKARELNPEFARAPGLQKGFIAETGALTREWRSFQDEFFRARGLALTVDPSRMTPQLHLGAAFRTETSALHQANAARAEKERENARRPERVLAHLTARAATFTARDLDTYLTKSSLPAQEIETARAAVLGHVDLVHLDERQSGRDGQVLVSERFTTKAVLEQERGILADAGALTRQSAHPVPARAMKAARSSRTLDGEQERALVYATQGQGLAVIRGRAGTGKSYTMAAIREAHESSGYRVIGLAPTNTVAADMRKDGFGEGRTVASEMLRQERGRETWDARTVVIVDEMGMLSHRDMERVLSHARETGAKVIGLGDERQLASVERGGMFALVAEEARAVELTQVRRQRHEWQRQASAAAARGDLSATVRAYSERGAVRWSSDLVQARADLVRDWTEVVRTQGPTQPLPFVYAATNDAVDALNRDLRQARIALGQIDEEAGRTFATEKGERQLETVVSPGDRVTFHATVRDRAANLELRNGEGGVVTRIQDSRLTVHLDGGRAVTFDAVKHRGWGLGYAGTVYKGQGKTQREVMTLYDHAHAWRREASYVALTRHAQDLKVYASQDLARDEVALGRQMERGGGKAAALSYTLAEPRQQEQTRERQAERAGTPEGERQPAREWTQEHQLGPVTAEDRQRRMEEARMRAQGDKVQEITAEERRARMEEIRLRSGGAERALTAEERQARMAQVRQEQELRQQAAREGREHNSATRDRMEERSQDRVQERSRDQEGGWER</sequence>
<dbReference type="GO" id="GO:0017116">
    <property type="term" value="F:single-stranded DNA helicase activity"/>
    <property type="evidence" value="ECO:0007669"/>
    <property type="project" value="TreeGrafter"/>
</dbReference>
<keyword evidence="8" id="KW-0269">Exonuclease</keyword>
<dbReference type="AlphaFoldDB" id="I4Z282"/>
<keyword evidence="3" id="KW-0067">ATP-binding</keyword>
<organism evidence="8 9">
    <name type="scientific">Microvirga lotononidis</name>
    <dbReference type="NCBI Taxonomy" id="864069"/>
    <lineage>
        <taxon>Bacteria</taxon>
        <taxon>Pseudomonadati</taxon>
        <taxon>Pseudomonadota</taxon>
        <taxon>Alphaproteobacteria</taxon>
        <taxon>Hyphomicrobiales</taxon>
        <taxon>Methylobacteriaceae</taxon>
        <taxon>Microvirga</taxon>
    </lineage>
</organism>
<dbReference type="PATRIC" id="fig|864069.3.peg.971"/>
<keyword evidence="8" id="KW-0347">Helicase</keyword>
<feature type="region of interest" description="Disordered" evidence="6">
    <location>
        <begin position="746"/>
        <end position="825"/>
    </location>
</feature>
<dbReference type="GO" id="GO:0009338">
    <property type="term" value="C:exodeoxyribonuclease V complex"/>
    <property type="evidence" value="ECO:0007669"/>
    <property type="project" value="TreeGrafter"/>
</dbReference>
<feature type="compositionally biased region" description="Basic and acidic residues" evidence="6">
    <location>
        <begin position="781"/>
        <end position="792"/>
    </location>
</feature>
<evidence type="ECO:0000256" key="3">
    <source>
        <dbReference type="ARBA" id="ARBA00022840"/>
    </source>
</evidence>
<dbReference type="STRING" id="864069.MicloDRAFT_00008740"/>
<feature type="compositionally biased region" description="Basic and acidic residues" evidence="6">
    <location>
        <begin position="764"/>
        <end position="775"/>
    </location>
</feature>
<dbReference type="InterPro" id="IPR003593">
    <property type="entry name" value="AAA+_ATPase"/>
</dbReference>
<feature type="compositionally biased region" description="Basic and acidic residues" evidence="6">
    <location>
        <begin position="860"/>
        <end position="904"/>
    </location>
</feature>
<keyword evidence="5" id="KW-0175">Coiled coil</keyword>
<keyword evidence="2" id="KW-0547">Nucleotide-binding</keyword>
<dbReference type="Gene3D" id="3.40.50.300">
    <property type="entry name" value="P-loop containing nucleotide triphosphate hydrolases"/>
    <property type="match status" value="2"/>
</dbReference>
<dbReference type="GO" id="GO:0006310">
    <property type="term" value="P:DNA recombination"/>
    <property type="evidence" value="ECO:0007669"/>
    <property type="project" value="TreeGrafter"/>
</dbReference>
<comment type="similarity">
    <text evidence="1">Belongs to the MobA/MobL family.</text>
</comment>
<protein>
    <submittedName>
        <fullName evidence="8">ATP-dependent exoDNAse (Exonuclease V), alpha subunit/helicase superfamily I member</fullName>
    </submittedName>
</protein>
<dbReference type="SMART" id="SM00382">
    <property type="entry name" value="AAA"/>
    <property type="match status" value="1"/>
</dbReference>
<dbReference type="CDD" id="cd17933">
    <property type="entry name" value="DEXSc_RecD-like"/>
    <property type="match status" value="1"/>
</dbReference>
<dbReference type="InterPro" id="IPR050534">
    <property type="entry name" value="Coronavir_polyprotein_1ab"/>
</dbReference>
<keyword evidence="9" id="KW-1185">Reference proteome</keyword>
<evidence type="ECO:0000259" key="7">
    <source>
        <dbReference type="SMART" id="SM00382"/>
    </source>
</evidence>
<dbReference type="HOGENOM" id="CLU_013585_0_0_5"/>
<keyword evidence="4" id="KW-0184">Conjugation</keyword>
<reference evidence="8 9" key="1">
    <citation type="submission" date="2012-02" db="EMBL/GenBank/DDBJ databases">
        <title>Improved High-Quality Draft sequence of Microvirga sp. WSM3557.</title>
        <authorList>
            <consortium name="US DOE Joint Genome Institute"/>
            <person name="Lucas S."/>
            <person name="Han J."/>
            <person name="Lapidus A."/>
            <person name="Cheng J.-F."/>
            <person name="Goodwin L."/>
            <person name="Pitluck S."/>
            <person name="Peters L."/>
            <person name="Zhang X."/>
            <person name="Detter J.C."/>
            <person name="Han C."/>
            <person name="Tapia R."/>
            <person name="Land M."/>
            <person name="Hauser L."/>
            <person name="Kyrpides N."/>
            <person name="Ivanova N."/>
            <person name="Pagani I."/>
            <person name="Brau L."/>
            <person name="Yates R."/>
            <person name="O'Hara G."/>
            <person name="Rui T."/>
            <person name="Howieson J."/>
            <person name="Reeve W."/>
            <person name="Woyke T."/>
        </authorList>
    </citation>
    <scope>NUCLEOTIDE SEQUENCE [LARGE SCALE GENOMIC DNA]</scope>
    <source>
        <strain evidence="8 9">WSM3557</strain>
    </source>
</reference>
<dbReference type="Pfam" id="PF13604">
    <property type="entry name" value="AAA_30"/>
    <property type="match status" value="1"/>
</dbReference>
<evidence type="ECO:0000313" key="8">
    <source>
        <dbReference type="EMBL" id="EIM30324.1"/>
    </source>
</evidence>
<feature type="domain" description="AAA+ ATPase" evidence="7">
    <location>
        <begin position="377"/>
        <end position="605"/>
    </location>
</feature>
<evidence type="ECO:0000256" key="2">
    <source>
        <dbReference type="ARBA" id="ARBA00022741"/>
    </source>
</evidence>
<accession>I4Z282</accession>
<feature type="compositionally biased region" description="Basic and acidic residues" evidence="6">
    <location>
        <begin position="801"/>
        <end position="825"/>
    </location>
</feature>
<evidence type="ECO:0000256" key="4">
    <source>
        <dbReference type="ARBA" id="ARBA00022971"/>
    </source>
</evidence>
<dbReference type="SUPFAM" id="SSF52540">
    <property type="entry name" value="P-loop containing nucleoside triphosphate hydrolases"/>
    <property type="match status" value="2"/>
</dbReference>
<keyword evidence="8" id="KW-0540">Nuclease</keyword>
<dbReference type="EMBL" id="JH660638">
    <property type="protein sequence ID" value="EIM30324.1"/>
    <property type="molecule type" value="Genomic_DNA"/>
</dbReference>
<feature type="coiled-coil region" evidence="5">
    <location>
        <begin position="580"/>
        <end position="607"/>
    </location>
</feature>
<evidence type="ECO:0000313" key="9">
    <source>
        <dbReference type="Proteomes" id="UP000003947"/>
    </source>
</evidence>
<dbReference type="Proteomes" id="UP000003947">
    <property type="component" value="Unassembled WGS sequence"/>
</dbReference>
<dbReference type="PANTHER" id="PTHR43788">
    <property type="entry name" value="DNA2/NAM7 HELICASE FAMILY MEMBER"/>
    <property type="match status" value="1"/>
</dbReference>
<name>I4Z282_9HYPH</name>
<dbReference type="PANTHER" id="PTHR43788:SF6">
    <property type="entry name" value="DNA HELICASE B"/>
    <property type="match status" value="1"/>
</dbReference>
<dbReference type="Gene3D" id="3.30.930.30">
    <property type="match status" value="1"/>
</dbReference>
<dbReference type="Gene3D" id="2.30.30.940">
    <property type="match status" value="1"/>
</dbReference>
<dbReference type="eggNOG" id="COG0507">
    <property type="taxonomic scope" value="Bacteria"/>
</dbReference>
<evidence type="ECO:0000256" key="6">
    <source>
        <dbReference type="SAM" id="MobiDB-lite"/>
    </source>
</evidence>